<accession>A0A1U7PUA1</accession>
<dbReference type="PROSITE" id="PS50893">
    <property type="entry name" value="ABC_TRANSPORTER_2"/>
    <property type="match status" value="1"/>
</dbReference>
<protein>
    <submittedName>
        <fullName evidence="5">Molybdate transport system ATP-binding protein</fullName>
    </submittedName>
</protein>
<keyword evidence="1" id="KW-0813">Transport</keyword>
<dbReference type="InterPro" id="IPR003593">
    <property type="entry name" value="AAA+_ATPase"/>
</dbReference>
<dbReference type="InterPro" id="IPR017871">
    <property type="entry name" value="ABC_transporter-like_CS"/>
</dbReference>
<dbReference type="STRING" id="1121284.SAMN05660493_00210"/>
<dbReference type="Gene3D" id="3.40.50.300">
    <property type="entry name" value="P-loop containing nucleotide triphosphate hydrolases"/>
    <property type="match status" value="1"/>
</dbReference>
<dbReference type="PANTHER" id="PTHR42781">
    <property type="entry name" value="SPERMIDINE/PUTRESCINE IMPORT ATP-BINDING PROTEIN POTA"/>
    <property type="match status" value="1"/>
</dbReference>
<gene>
    <name evidence="5" type="ORF">SAMN05660493_00210</name>
</gene>
<keyword evidence="2" id="KW-0547">Nucleotide-binding</keyword>
<evidence type="ECO:0000256" key="2">
    <source>
        <dbReference type="ARBA" id="ARBA00022741"/>
    </source>
</evidence>
<dbReference type="GO" id="GO:0016887">
    <property type="term" value="F:ATP hydrolysis activity"/>
    <property type="evidence" value="ECO:0007669"/>
    <property type="project" value="InterPro"/>
</dbReference>
<reference evidence="6" key="1">
    <citation type="submission" date="2016-10" db="EMBL/GenBank/DDBJ databases">
        <authorList>
            <person name="Varghese N."/>
            <person name="Submissions S."/>
        </authorList>
    </citation>
    <scope>NUCLEOTIDE SEQUENCE [LARGE SCALE GENOMIC DNA]</scope>
    <source>
        <strain evidence="6">DSM 19482</strain>
    </source>
</reference>
<feature type="domain" description="ABC transporter" evidence="4">
    <location>
        <begin position="2"/>
        <end position="207"/>
    </location>
</feature>
<dbReference type="InterPro" id="IPR027417">
    <property type="entry name" value="P-loop_NTPase"/>
</dbReference>
<dbReference type="GO" id="GO:0005524">
    <property type="term" value="F:ATP binding"/>
    <property type="evidence" value="ECO:0007669"/>
    <property type="project" value="UniProtKB-KW"/>
</dbReference>
<dbReference type="PANTHER" id="PTHR42781:SF4">
    <property type="entry name" value="SPERMIDINE_PUTRESCINE IMPORT ATP-BINDING PROTEIN POTA"/>
    <property type="match status" value="1"/>
</dbReference>
<dbReference type="OrthoDB" id="9802264at2"/>
<dbReference type="InterPro" id="IPR050093">
    <property type="entry name" value="ABC_SmlMolc_Importer"/>
</dbReference>
<evidence type="ECO:0000256" key="1">
    <source>
        <dbReference type="ARBA" id="ARBA00022448"/>
    </source>
</evidence>
<evidence type="ECO:0000256" key="3">
    <source>
        <dbReference type="ARBA" id="ARBA00022840"/>
    </source>
</evidence>
<keyword evidence="6" id="KW-1185">Reference proteome</keyword>
<name>A0A1U7PUA1_9FLAO</name>
<evidence type="ECO:0000313" key="5">
    <source>
        <dbReference type="EMBL" id="SIT95563.1"/>
    </source>
</evidence>
<evidence type="ECO:0000259" key="4">
    <source>
        <dbReference type="PROSITE" id="PS50893"/>
    </source>
</evidence>
<keyword evidence="3 5" id="KW-0067">ATP-binding</keyword>
<dbReference type="Pfam" id="PF00005">
    <property type="entry name" value="ABC_tran"/>
    <property type="match status" value="1"/>
</dbReference>
<dbReference type="AlphaFoldDB" id="A0A1U7PUA1"/>
<dbReference type="InterPro" id="IPR003439">
    <property type="entry name" value="ABC_transporter-like_ATP-bd"/>
</dbReference>
<organism evidence="5 6">
    <name type="scientific">Epilithonimonas bovis DSM 19482</name>
    <dbReference type="NCBI Taxonomy" id="1121284"/>
    <lineage>
        <taxon>Bacteria</taxon>
        <taxon>Pseudomonadati</taxon>
        <taxon>Bacteroidota</taxon>
        <taxon>Flavobacteriia</taxon>
        <taxon>Flavobacteriales</taxon>
        <taxon>Weeksellaceae</taxon>
        <taxon>Chryseobacterium group</taxon>
        <taxon>Epilithonimonas</taxon>
    </lineage>
</organism>
<sequence length="207" mass="23451">MIEIQIRHQIFTSSGNKFLEVDERISEGSFVHVSGDSGIGKTTFFKVLSGLVVPDFGFIKLNDKILLDTANKIFLPPQKRNISLMFQNYALFPNMTVKQNIAFAQTEKDENIVDELLEKFALKTFENTSPSKLSGGQQQRVALARTLAQNAEIVLLDEPFSAVDIAMRKVMLNELLEFNKNNNSTFFVISHSEEEFESFSTYNLNII</sequence>
<dbReference type="Proteomes" id="UP000187261">
    <property type="component" value="Unassembled WGS sequence"/>
</dbReference>
<proteinExistence type="predicted"/>
<evidence type="ECO:0000313" key="6">
    <source>
        <dbReference type="Proteomes" id="UP000187261"/>
    </source>
</evidence>
<dbReference type="SUPFAM" id="SSF52540">
    <property type="entry name" value="P-loop containing nucleoside triphosphate hydrolases"/>
    <property type="match status" value="1"/>
</dbReference>
<dbReference type="EMBL" id="FTPU01000002">
    <property type="protein sequence ID" value="SIT95563.1"/>
    <property type="molecule type" value="Genomic_DNA"/>
</dbReference>
<dbReference type="RefSeq" id="WP_076781621.1">
    <property type="nucleotide sequence ID" value="NZ_FTPU01000002.1"/>
</dbReference>
<dbReference type="PROSITE" id="PS00211">
    <property type="entry name" value="ABC_TRANSPORTER_1"/>
    <property type="match status" value="1"/>
</dbReference>
<dbReference type="SMART" id="SM00382">
    <property type="entry name" value="AAA"/>
    <property type="match status" value="1"/>
</dbReference>